<feature type="region of interest" description="Disordered" evidence="1">
    <location>
        <begin position="39"/>
        <end position="58"/>
    </location>
</feature>
<dbReference type="AlphaFoldDB" id="A0A1R3S212"/>
<organism evidence="2 3">
    <name type="scientific">Aspergillus carbonarius (strain ITEM 5010)</name>
    <dbReference type="NCBI Taxonomy" id="602072"/>
    <lineage>
        <taxon>Eukaryota</taxon>
        <taxon>Fungi</taxon>
        <taxon>Dikarya</taxon>
        <taxon>Ascomycota</taxon>
        <taxon>Pezizomycotina</taxon>
        <taxon>Eurotiomycetes</taxon>
        <taxon>Eurotiomycetidae</taxon>
        <taxon>Eurotiales</taxon>
        <taxon>Aspergillaceae</taxon>
        <taxon>Aspergillus</taxon>
        <taxon>Aspergillus subgen. Circumdati</taxon>
    </lineage>
</organism>
<evidence type="ECO:0000313" key="2">
    <source>
        <dbReference type="EMBL" id="OOG00769.1"/>
    </source>
</evidence>
<sequence length="58" mass="6729">MRFEIQRTSRSPETERFRHGSDVSRHLPHIYRMRISRQGGLRTKSRMREAVGSGLGCG</sequence>
<feature type="region of interest" description="Disordered" evidence="1">
    <location>
        <begin position="1"/>
        <end position="22"/>
    </location>
</feature>
<evidence type="ECO:0000256" key="1">
    <source>
        <dbReference type="SAM" id="MobiDB-lite"/>
    </source>
</evidence>
<name>A0A1R3S212_ASPC5</name>
<dbReference type="VEuPathDB" id="FungiDB:ASPCADRAFT_202598"/>
<accession>A0A1R3S212</accession>
<dbReference type="Proteomes" id="UP000188318">
    <property type="component" value="Unassembled WGS sequence"/>
</dbReference>
<gene>
    <name evidence="2" type="ORF">ASPCADRAFT_202598</name>
</gene>
<dbReference type="EMBL" id="KV907493">
    <property type="protein sequence ID" value="OOG00769.1"/>
    <property type="molecule type" value="Genomic_DNA"/>
</dbReference>
<keyword evidence="3" id="KW-1185">Reference proteome</keyword>
<reference evidence="3" key="1">
    <citation type="journal article" date="2017" name="Genome Biol.">
        <title>Comparative genomics reveals high biological diversity and specific adaptations in the industrially and medically important fungal genus Aspergillus.</title>
        <authorList>
            <person name="de Vries R.P."/>
            <person name="Riley R."/>
            <person name="Wiebenga A."/>
            <person name="Aguilar-Osorio G."/>
            <person name="Amillis S."/>
            <person name="Uchima C.A."/>
            <person name="Anderluh G."/>
            <person name="Asadollahi M."/>
            <person name="Askin M."/>
            <person name="Barry K."/>
            <person name="Battaglia E."/>
            <person name="Bayram O."/>
            <person name="Benocci T."/>
            <person name="Braus-Stromeyer S.A."/>
            <person name="Caldana C."/>
            <person name="Canovas D."/>
            <person name="Cerqueira G.C."/>
            <person name="Chen F."/>
            <person name="Chen W."/>
            <person name="Choi C."/>
            <person name="Clum A."/>
            <person name="Dos Santos R.A."/>
            <person name="Damasio A.R."/>
            <person name="Diallinas G."/>
            <person name="Emri T."/>
            <person name="Fekete E."/>
            <person name="Flipphi M."/>
            <person name="Freyberg S."/>
            <person name="Gallo A."/>
            <person name="Gournas C."/>
            <person name="Habgood R."/>
            <person name="Hainaut M."/>
            <person name="Harispe M.L."/>
            <person name="Henrissat B."/>
            <person name="Hilden K.S."/>
            <person name="Hope R."/>
            <person name="Hossain A."/>
            <person name="Karabika E."/>
            <person name="Karaffa L."/>
            <person name="Karanyi Z."/>
            <person name="Krasevec N."/>
            <person name="Kuo A."/>
            <person name="Kusch H."/>
            <person name="LaButti K."/>
            <person name="Lagendijk E.L."/>
            <person name="Lapidus A."/>
            <person name="Levasseur A."/>
            <person name="Lindquist E."/>
            <person name="Lipzen A."/>
            <person name="Logrieco A.F."/>
            <person name="MacCabe A."/>
            <person name="Maekelae M.R."/>
            <person name="Malavazi I."/>
            <person name="Melin P."/>
            <person name="Meyer V."/>
            <person name="Mielnichuk N."/>
            <person name="Miskei M."/>
            <person name="Molnar A.P."/>
            <person name="Mule G."/>
            <person name="Ngan C.Y."/>
            <person name="Orejas M."/>
            <person name="Orosz E."/>
            <person name="Ouedraogo J.P."/>
            <person name="Overkamp K.M."/>
            <person name="Park H.-S."/>
            <person name="Perrone G."/>
            <person name="Piumi F."/>
            <person name="Punt P.J."/>
            <person name="Ram A.F."/>
            <person name="Ramon A."/>
            <person name="Rauscher S."/>
            <person name="Record E."/>
            <person name="Riano-Pachon D.M."/>
            <person name="Robert V."/>
            <person name="Roehrig J."/>
            <person name="Ruller R."/>
            <person name="Salamov A."/>
            <person name="Salih N.S."/>
            <person name="Samson R.A."/>
            <person name="Sandor E."/>
            <person name="Sanguinetti M."/>
            <person name="Schuetze T."/>
            <person name="Sepcic K."/>
            <person name="Shelest E."/>
            <person name="Sherlock G."/>
            <person name="Sophianopoulou V."/>
            <person name="Squina F.M."/>
            <person name="Sun H."/>
            <person name="Susca A."/>
            <person name="Todd R.B."/>
            <person name="Tsang A."/>
            <person name="Unkles S.E."/>
            <person name="van de Wiele N."/>
            <person name="van Rossen-Uffink D."/>
            <person name="Oliveira J.V."/>
            <person name="Vesth T.C."/>
            <person name="Visser J."/>
            <person name="Yu J.-H."/>
            <person name="Zhou M."/>
            <person name="Andersen M.R."/>
            <person name="Archer D.B."/>
            <person name="Baker S.E."/>
            <person name="Benoit I."/>
            <person name="Brakhage A.A."/>
            <person name="Braus G.H."/>
            <person name="Fischer R."/>
            <person name="Frisvad J.C."/>
            <person name="Goldman G.H."/>
            <person name="Houbraken J."/>
            <person name="Oakley B."/>
            <person name="Pocsi I."/>
            <person name="Scazzocchio C."/>
            <person name="Seiboth B."/>
            <person name="vanKuyk P.A."/>
            <person name="Wortman J."/>
            <person name="Dyer P.S."/>
            <person name="Grigoriev I.V."/>
        </authorList>
    </citation>
    <scope>NUCLEOTIDE SEQUENCE [LARGE SCALE GENOMIC DNA]</scope>
    <source>
        <strain evidence="3">ITEM 5010</strain>
    </source>
</reference>
<evidence type="ECO:0000313" key="3">
    <source>
        <dbReference type="Proteomes" id="UP000188318"/>
    </source>
</evidence>
<proteinExistence type="predicted"/>
<protein>
    <submittedName>
        <fullName evidence="2">Uncharacterized protein</fullName>
    </submittedName>
</protein>